<dbReference type="PANTHER" id="PTHR48105">
    <property type="entry name" value="THIOREDOXIN REDUCTASE 1-RELATED-RELATED"/>
    <property type="match status" value="1"/>
</dbReference>
<dbReference type="SUPFAM" id="SSF51905">
    <property type="entry name" value="FAD/NAD(P)-binding domain"/>
    <property type="match status" value="1"/>
</dbReference>
<keyword evidence="3" id="KW-0560">Oxidoreductase</keyword>
<dbReference type="PRINTS" id="PR00368">
    <property type="entry name" value="FADPNR"/>
</dbReference>
<protein>
    <recommendedName>
        <fullName evidence="1">Thioredoxin reductase</fullName>
    </recommendedName>
</protein>
<proteinExistence type="predicted"/>
<dbReference type="Pfam" id="PF07992">
    <property type="entry name" value="Pyr_redox_2"/>
    <property type="match status" value="1"/>
</dbReference>
<evidence type="ECO:0000259" key="4">
    <source>
        <dbReference type="Pfam" id="PF07992"/>
    </source>
</evidence>
<evidence type="ECO:0000256" key="2">
    <source>
        <dbReference type="ARBA" id="ARBA00022630"/>
    </source>
</evidence>
<dbReference type="RefSeq" id="WP_406856294.1">
    <property type="nucleotide sequence ID" value="NZ_CP157484.1"/>
</dbReference>
<sequence length="307" mass="33026">MTEDMLDVLVVGGGPAGLSAALVLGRCRRRVLLCDSGEPRNQASAHVSGYLSRDGCRPADLRAVGRRQLEPYDSVTVRDMAVEDVVREGAAFRATLADGSSVRAKRILLATGLKDTFPALDGAERLFGKGVWTCPYCDGWELREQPLAVYGAGPEIVGFALELRLWSADLALLTDGPSGIEPGDLDLLERAGVRVIEDPVETLEGEAELERVRFRSGDTLDRKALFFLADAHQRSALVERLGCELGRKGTAETSDYEKTNVPGVFVAGDASRRVQFAIVAAAEGAMAAFAINTELLHEERAALGRAE</sequence>
<organism evidence="5">
    <name type="scientific">Alsobacter sp. KACC 23698</name>
    <dbReference type="NCBI Taxonomy" id="3149229"/>
    <lineage>
        <taxon>Bacteria</taxon>
        <taxon>Pseudomonadati</taxon>
        <taxon>Pseudomonadota</taxon>
        <taxon>Alphaproteobacteria</taxon>
        <taxon>Hyphomicrobiales</taxon>
        <taxon>Alsobacteraceae</taxon>
        <taxon>Alsobacter</taxon>
    </lineage>
</organism>
<feature type="domain" description="FAD/NAD(P)-binding" evidence="4">
    <location>
        <begin position="7"/>
        <end position="284"/>
    </location>
</feature>
<dbReference type="InterPro" id="IPR023753">
    <property type="entry name" value="FAD/NAD-binding_dom"/>
</dbReference>
<evidence type="ECO:0000313" key="5">
    <source>
        <dbReference type="EMBL" id="XBO39451.1"/>
    </source>
</evidence>
<accession>A0AAU7JGF0</accession>
<dbReference type="PRINTS" id="PR00469">
    <property type="entry name" value="PNDRDTASEII"/>
</dbReference>
<dbReference type="EMBL" id="CP157484">
    <property type="protein sequence ID" value="XBO39451.1"/>
    <property type="molecule type" value="Genomic_DNA"/>
</dbReference>
<dbReference type="InterPro" id="IPR050097">
    <property type="entry name" value="Ferredoxin-NADP_redctase_2"/>
</dbReference>
<reference evidence="5" key="1">
    <citation type="submission" date="2024-05" db="EMBL/GenBank/DDBJ databases">
        <authorList>
            <person name="Kim S."/>
            <person name="Heo J."/>
            <person name="Choi H."/>
            <person name="Choi Y."/>
            <person name="Kwon S.-W."/>
            <person name="Kim Y."/>
        </authorList>
    </citation>
    <scope>NUCLEOTIDE SEQUENCE</scope>
    <source>
        <strain evidence="5">KACC 23698</strain>
    </source>
</reference>
<evidence type="ECO:0000256" key="1">
    <source>
        <dbReference type="ARBA" id="ARBA00018719"/>
    </source>
</evidence>
<gene>
    <name evidence="5" type="ORF">ABEG18_01290</name>
</gene>
<dbReference type="Gene3D" id="3.50.50.60">
    <property type="entry name" value="FAD/NAD(P)-binding domain"/>
    <property type="match status" value="2"/>
</dbReference>
<keyword evidence="2" id="KW-0285">Flavoprotein</keyword>
<dbReference type="AlphaFoldDB" id="A0AAU7JGF0"/>
<dbReference type="InterPro" id="IPR036188">
    <property type="entry name" value="FAD/NAD-bd_sf"/>
</dbReference>
<evidence type="ECO:0000256" key="3">
    <source>
        <dbReference type="ARBA" id="ARBA00023002"/>
    </source>
</evidence>
<name>A0AAU7JGF0_9HYPH</name>
<dbReference type="GO" id="GO:0016491">
    <property type="term" value="F:oxidoreductase activity"/>
    <property type="evidence" value="ECO:0007669"/>
    <property type="project" value="UniProtKB-KW"/>
</dbReference>